<dbReference type="Gene3D" id="1.20.1560.10">
    <property type="entry name" value="ABC transporter type 1, transmembrane domain"/>
    <property type="match status" value="2"/>
</dbReference>
<dbReference type="FunFam" id="3.40.50.300:FF:000997">
    <property type="entry name" value="Multidrug resistance-associated protein 1"/>
    <property type="match status" value="1"/>
</dbReference>
<feature type="region of interest" description="Disordered" evidence="9">
    <location>
        <begin position="235"/>
        <end position="278"/>
    </location>
</feature>
<dbReference type="SUPFAM" id="SSF52540">
    <property type="entry name" value="P-loop containing nucleoside triphosphate hydrolases"/>
    <property type="match status" value="2"/>
</dbReference>
<feature type="transmembrane region" description="Helical" evidence="10">
    <location>
        <begin position="91"/>
        <end position="114"/>
    </location>
</feature>
<dbReference type="FunFam" id="1.20.1560.10:FF:000013">
    <property type="entry name" value="ABC transporter C family member 2"/>
    <property type="match status" value="1"/>
</dbReference>
<dbReference type="Pfam" id="PF00005">
    <property type="entry name" value="ABC_tran"/>
    <property type="match status" value="2"/>
</dbReference>
<evidence type="ECO:0000256" key="5">
    <source>
        <dbReference type="ARBA" id="ARBA00022741"/>
    </source>
</evidence>
<feature type="region of interest" description="Disordered" evidence="9">
    <location>
        <begin position="875"/>
        <end position="952"/>
    </location>
</feature>
<evidence type="ECO:0000256" key="6">
    <source>
        <dbReference type="ARBA" id="ARBA00022840"/>
    </source>
</evidence>
<evidence type="ECO:0000259" key="11">
    <source>
        <dbReference type="PROSITE" id="PS50893"/>
    </source>
</evidence>
<evidence type="ECO:0000256" key="8">
    <source>
        <dbReference type="ARBA" id="ARBA00023136"/>
    </source>
</evidence>
<dbReference type="GO" id="GO:0016020">
    <property type="term" value="C:membrane"/>
    <property type="evidence" value="ECO:0007669"/>
    <property type="project" value="UniProtKB-SubCell"/>
</dbReference>
<feature type="transmembrane region" description="Helical" evidence="10">
    <location>
        <begin position="1121"/>
        <end position="1144"/>
    </location>
</feature>
<keyword evidence="3 10" id="KW-0812">Transmembrane</keyword>
<feature type="transmembrane region" description="Helical" evidence="10">
    <location>
        <begin position="449"/>
        <end position="470"/>
    </location>
</feature>
<dbReference type="Gene3D" id="3.40.50.300">
    <property type="entry name" value="P-loop containing nucleotide triphosphate hydrolases"/>
    <property type="match status" value="2"/>
</dbReference>
<dbReference type="SUPFAM" id="SSF90123">
    <property type="entry name" value="ABC transporter transmembrane region"/>
    <property type="match status" value="2"/>
</dbReference>
<feature type="compositionally biased region" description="Basic and acidic residues" evidence="9">
    <location>
        <begin position="265"/>
        <end position="278"/>
    </location>
</feature>
<dbReference type="FunFam" id="1.20.1560.10:FF:000006">
    <property type="entry name" value="ATP-binding cassette, sub-family C (CFTR/MRP), member 9"/>
    <property type="match status" value="1"/>
</dbReference>
<dbReference type="InterPro" id="IPR003439">
    <property type="entry name" value="ABC_transporter-like_ATP-bd"/>
</dbReference>
<feature type="transmembrane region" description="Helical" evidence="10">
    <location>
        <begin position="523"/>
        <end position="545"/>
    </location>
</feature>
<evidence type="ECO:0000256" key="2">
    <source>
        <dbReference type="ARBA" id="ARBA00022448"/>
    </source>
</evidence>
<keyword evidence="7 10" id="KW-1133">Transmembrane helix</keyword>
<dbReference type="GO" id="GO:0016887">
    <property type="term" value="F:ATP hydrolysis activity"/>
    <property type="evidence" value="ECO:0007669"/>
    <property type="project" value="InterPro"/>
</dbReference>
<accession>A0AAV2TGC6</accession>
<evidence type="ECO:0000256" key="10">
    <source>
        <dbReference type="SAM" id="Phobius"/>
    </source>
</evidence>
<dbReference type="PANTHER" id="PTHR24223">
    <property type="entry name" value="ATP-BINDING CASSETTE SUB-FAMILY C"/>
    <property type="match status" value="1"/>
</dbReference>
<dbReference type="InterPro" id="IPR017871">
    <property type="entry name" value="ABC_transporter-like_CS"/>
</dbReference>
<feature type="compositionally biased region" description="Polar residues" evidence="9">
    <location>
        <begin position="917"/>
        <end position="943"/>
    </location>
</feature>
<keyword evidence="4" id="KW-0677">Repeat</keyword>
<keyword evidence="8 10" id="KW-0472">Membrane</keyword>
<evidence type="ECO:0000256" key="9">
    <source>
        <dbReference type="SAM" id="MobiDB-lite"/>
    </source>
</evidence>
<evidence type="ECO:0000313" key="14">
    <source>
        <dbReference type="Proteomes" id="UP001497525"/>
    </source>
</evidence>
<proteinExistence type="predicted"/>
<feature type="transmembrane region" description="Helical" evidence="10">
    <location>
        <begin position="592"/>
        <end position="616"/>
    </location>
</feature>
<keyword evidence="6" id="KW-0067">ATP-binding</keyword>
<keyword evidence="5" id="KW-0547">Nucleotide-binding</keyword>
<feature type="transmembrane region" description="Helical" evidence="10">
    <location>
        <begin position="53"/>
        <end position="71"/>
    </location>
</feature>
<feature type="transmembrane region" description="Helical" evidence="10">
    <location>
        <begin position="1048"/>
        <end position="1072"/>
    </location>
</feature>
<feature type="domain" description="ABC transporter" evidence="11">
    <location>
        <begin position="639"/>
        <end position="872"/>
    </location>
</feature>
<dbReference type="InterPro" id="IPR011527">
    <property type="entry name" value="ABC1_TM_dom"/>
</dbReference>
<feature type="transmembrane region" description="Helical" evidence="10">
    <location>
        <begin position="422"/>
        <end position="443"/>
    </location>
</feature>
<dbReference type="PROSITE" id="PS50929">
    <property type="entry name" value="ABC_TM1F"/>
    <property type="match status" value="2"/>
</dbReference>
<dbReference type="EMBL" id="CAXLJL010000201">
    <property type="protein sequence ID" value="CAL5134482.1"/>
    <property type="molecule type" value="Genomic_DNA"/>
</dbReference>
<dbReference type="PANTHER" id="PTHR24223:SF415">
    <property type="entry name" value="FI20190P1"/>
    <property type="match status" value="1"/>
</dbReference>
<dbReference type="GO" id="GO:0140359">
    <property type="term" value="F:ABC-type transporter activity"/>
    <property type="evidence" value="ECO:0007669"/>
    <property type="project" value="InterPro"/>
</dbReference>
<dbReference type="InterPro" id="IPR027417">
    <property type="entry name" value="P-loop_NTPase"/>
</dbReference>
<organism evidence="13 14">
    <name type="scientific">Calicophoron daubneyi</name>
    <name type="common">Rumen fluke</name>
    <name type="synonym">Paramphistomum daubneyi</name>
    <dbReference type="NCBI Taxonomy" id="300641"/>
    <lineage>
        <taxon>Eukaryota</taxon>
        <taxon>Metazoa</taxon>
        <taxon>Spiralia</taxon>
        <taxon>Lophotrochozoa</taxon>
        <taxon>Platyhelminthes</taxon>
        <taxon>Trematoda</taxon>
        <taxon>Digenea</taxon>
        <taxon>Plagiorchiida</taxon>
        <taxon>Pronocephalata</taxon>
        <taxon>Paramphistomoidea</taxon>
        <taxon>Paramphistomidae</taxon>
        <taxon>Calicophoron</taxon>
    </lineage>
</organism>
<dbReference type="PROSITE" id="PS00211">
    <property type="entry name" value="ABC_TRANSPORTER_1"/>
    <property type="match status" value="1"/>
</dbReference>
<keyword evidence="2" id="KW-0813">Transport</keyword>
<comment type="subcellular location">
    <subcellularLocation>
        <location evidence="1">Membrane</location>
        <topology evidence="1">Multi-pass membrane protein</topology>
    </subcellularLocation>
</comment>
<dbReference type="GO" id="GO:0005524">
    <property type="term" value="F:ATP binding"/>
    <property type="evidence" value="ECO:0007669"/>
    <property type="project" value="UniProtKB-KW"/>
</dbReference>
<dbReference type="InterPro" id="IPR036640">
    <property type="entry name" value="ABC1_TM_sf"/>
</dbReference>
<dbReference type="Pfam" id="PF00664">
    <property type="entry name" value="ABC_membrane"/>
    <property type="match status" value="2"/>
</dbReference>
<gene>
    <name evidence="13" type="ORF">CDAUBV1_LOCUS7857</name>
</gene>
<feature type="transmembrane region" description="Helical" evidence="10">
    <location>
        <begin position="295"/>
        <end position="325"/>
    </location>
</feature>
<evidence type="ECO:0000256" key="1">
    <source>
        <dbReference type="ARBA" id="ARBA00004141"/>
    </source>
</evidence>
<evidence type="ECO:0000313" key="13">
    <source>
        <dbReference type="EMBL" id="CAL5134482.1"/>
    </source>
</evidence>
<dbReference type="InterPro" id="IPR003593">
    <property type="entry name" value="AAA+_ATPase"/>
</dbReference>
<dbReference type="FunFam" id="3.40.50.300:FF:000163">
    <property type="entry name" value="Multidrug resistance-associated protein member 4"/>
    <property type="match status" value="1"/>
</dbReference>
<reference evidence="13" key="1">
    <citation type="submission" date="2024-06" db="EMBL/GenBank/DDBJ databases">
        <authorList>
            <person name="Liu X."/>
            <person name="Lenzi L."/>
            <person name="Haldenby T S."/>
            <person name="Uol C."/>
        </authorList>
    </citation>
    <scope>NUCLEOTIDE SEQUENCE</scope>
</reference>
<feature type="domain" description="ABC transporter" evidence="11">
    <location>
        <begin position="1340"/>
        <end position="1614"/>
    </location>
</feature>
<feature type="domain" description="ABC transmembrane type-1" evidence="12">
    <location>
        <begin position="314"/>
        <end position="602"/>
    </location>
</feature>
<comment type="caution">
    <text evidence="13">The sequence shown here is derived from an EMBL/GenBank/DDBJ whole genome shotgun (WGS) entry which is preliminary data.</text>
</comment>
<sequence>MLQLMAAIYHARHSDVAVLDPLHFISLIGGAIALLLGTVYAERQRRLYQPRSEVLFTYSLLLLLSGIPRLWSLAVDHPPRTNLPMDAKIATIYLCSSAACVLLSLLLVTVQFVSPHTPENSMLKKKNDSAELWASVPSLWTFAWFTGTVLKAYRGCIQRPEDVSDIAPANEVEMNYRRFSANWAKVTRRFGTVRLEQTSSAGEQMDDVPLLRGSPAVPPFSEEVEKDCVVGISVRKSTSSPDSDGYVKPKPSNGRQIRKATNRNYENDKDTKKPETLGEITEQTHREQAKLNRGWLLFLALWSTFGTEVLCAWICLLISNILPFASPLLLGLLVRFLNSAVAPAWHGYGIAVALLLVGLAQTVLDQRGFYGCLRTGVRIKSTLISAIYRKALKISSEARAKYTTGELTNFLSVDVNRIMESFMFSFFAWVAFVQFGFALYLLWSQLGVSTLAGVGCLLLLLPFNAICMWWTQKFQVSEMQWKDKRMKCLGEVIGAIRVLKLYAWEKAFEKKISEIRKHEVKQILGVASGWAVGSVLWNLAPYLILLVTFTTYTRNVIFSGDVNKINIGELLNPERIFVSVSLFNLLRGPLVLLPWSMSVVIMAYVSIRRVCTLLLAPELDKKSVIRCELDRISDGTAVIEFKDASFSWSKSGPIVLKNINLRVPRGWLVAVVGNVGSGKSSLLSACLGDLVKRTGLVRLSGSVGYVPQTAWIQQMSLRANICFDIGPSNCQLATEQELWYRKVIDACALQTDIDQLPAGDMTEIGERGVNLSGGQKQRVSLARAVFQNCDTYLMDDPLSAVDAQVGRHLFEHVLGPRGLLHNKTRLLTTNSLHWLPEADWILVLSNDGRVKLSGTYQELINNPEYLEIIKAANSSTQKGKHHSGRSDDPPDISSLVNQSNNDAQLLPSDSEMPQPGSYDSSPNIETNLRQRPQSTVWSSNESMASLGKKTTEEKGNFVSNEEVLQGHVSWAAYGDYISARSTALTTLMLVIYFGFLCFRVFSSYWLRLFADDKEIMNAKEFLENTTQVNETVRLDRAKEIGHLTTYYIVGYALIGVAQTALLLTSIILNVCTRMRAAKVVHRKLLHSVLCTAMPFFDHTPLGRILNRFSNDVDNVDHEIPAAFLDAIASFGNVMLSLALIIIALKPPGMGLAIVGPLLIVCFAILLAYLPSSRQARRLESATRSPLLANFSETAASSLGVTVVRAFGRTNSFAKHLDRLVDQNAIYGLLRFTSNRWLDTMLNISSRIMVFVTALVIVWFRDRFTPGLAGLIISFTFETAGGFTWMAMQYSQLETSAVSLERIREYSCLKEETNWNEGPASPPPDEWPSPCCEVVFNKATVKYPALGKGSNKGGFQSNWDTVGSDSENPAQTVTALHSVDLALSGAPSKRRIGVVGRTGAGKSTLASSLFMLVDSTITEDDRSTLPKGLSGCGPITVDGINLTELGLQEIRSRFSIIPQEPVLFSGTLRFNLDPFGACSDTELWAALEVAHLASWAHSPAIGLDYECGENGCNLSAGQRQLVCLARVCLSSGGRVRLLILDEATAAMDPTTDRLVMQTVVGDYFRDATVIIIAHRLETVMDTDMIVLMDHGKVVETGSPTALLADPNSRFTDLHRAWR</sequence>
<evidence type="ECO:0000259" key="12">
    <source>
        <dbReference type="PROSITE" id="PS50929"/>
    </source>
</evidence>
<feature type="transmembrane region" description="Helical" evidence="10">
    <location>
        <begin position="22"/>
        <end position="41"/>
    </location>
</feature>
<dbReference type="CDD" id="cd18595">
    <property type="entry name" value="ABC_6TM_MRP1_2_3_6_D1_like"/>
    <property type="match status" value="1"/>
</dbReference>
<dbReference type="SMART" id="SM00382">
    <property type="entry name" value="AAA"/>
    <property type="match status" value="2"/>
</dbReference>
<name>A0AAV2TGC6_CALDB</name>
<dbReference type="CDD" id="cd03250">
    <property type="entry name" value="ABCC_MRP_domain1"/>
    <property type="match status" value="1"/>
</dbReference>
<dbReference type="PROSITE" id="PS50893">
    <property type="entry name" value="ABC_TRANSPORTER_2"/>
    <property type="match status" value="2"/>
</dbReference>
<dbReference type="Proteomes" id="UP001497525">
    <property type="component" value="Unassembled WGS sequence"/>
</dbReference>
<evidence type="ECO:0000256" key="7">
    <source>
        <dbReference type="ARBA" id="ARBA00022989"/>
    </source>
</evidence>
<evidence type="ECO:0000256" key="4">
    <source>
        <dbReference type="ARBA" id="ARBA00022737"/>
    </source>
</evidence>
<dbReference type="CDD" id="cd03244">
    <property type="entry name" value="ABCC_MRP_domain2"/>
    <property type="match status" value="1"/>
</dbReference>
<feature type="domain" description="ABC transmembrane type-1" evidence="12">
    <location>
        <begin position="987"/>
        <end position="1294"/>
    </location>
</feature>
<feature type="compositionally biased region" description="Polar residues" evidence="9">
    <location>
        <begin position="894"/>
        <end position="903"/>
    </location>
</feature>
<feature type="transmembrane region" description="Helical" evidence="10">
    <location>
        <begin position="1239"/>
        <end position="1259"/>
    </location>
</feature>
<evidence type="ECO:0000256" key="3">
    <source>
        <dbReference type="ARBA" id="ARBA00022692"/>
    </source>
</evidence>
<feature type="transmembrane region" description="Helical" evidence="10">
    <location>
        <begin position="1151"/>
        <end position="1169"/>
    </location>
</feature>
<protein>
    <submittedName>
        <fullName evidence="13">Uncharacterized protein</fullName>
    </submittedName>
</protein>
<feature type="transmembrane region" description="Helical" evidence="10">
    <location>
        <begin position="987"/>
        <end position="1006"/>
    </location>
</feature>
<feature type="transmembrane region" description="Helical" evidence="10">
    <location>
        <begin position="345"/>
        <end position="364"/>
    </location>
</feature>
<dbReference type="InterPro" id="IPR050173">
    <property type="entry name" value="ABC_transporter_C-like"/>
</dbReference>